<gene>
    <name evidence="8" type="ORF">PRUPE_6G229600</name>
</gene>
<proteinExistence type="predicted"/>
<dbReference type="GO" id="GO:0005634">
    <property type="term" value="C:nucleus"/>
    <property type="evidence" value="ECO:0007669"/>
    <property type="project" value="UniProtKB-SubCell"/>
</dbReference>
<dbReference type="SMR" id="A0A251NWZ9"/>
<name>A0A251NWZ9_PRUPE</name>
<dbReference type="InterPro" id="IPR050655">
    <property type="entry name" value="Plant_B3_domain"/>
</dbReference>
<dbReference type="Proteomes" id="UP000006882">
    <property type="component" value="Chromosome G6"/>
</dbReference>
<dbReference type="PANTHER" id="PTHR31920:SF108">
    <property type="entry name" value="B3 DOMAIN-CONTAINING TRANSCRIPTION FACTOR VRN1-LIKE"/>
    <property type="match status" value="1"/>
</dbReference>
<dbReference type="PANTHER" id="PTHR31920">
    <property type="entry name" value="B3 DOMAIN-CONTAINING"/>
    <property type="match status" value="1"/>
</dbReference>
<dbReference type="InterPro" id="IPR003340">
    <property type="entry name" value="B3_DNA-bd"/>
</dbReference>
<dbReference type="SMART" id="SM01019">
    <property type="entry name" value="B3"/>
    <property type="match status" value="2"/>
</dbReference>
<dbReference type="AlphaFoldDB" id="A0A251NWZ9"/>
<dbReference type="CDD" id="cd10017">
    <property type="entry name" value="B3_DNA"/>
    <property type="match status" value="2"/>
</dbReference>
<keyword evidence="5" id="KW-0539">Nucleus</keyword>
<dbReference type="EMBL" id="CM007656">
    <property type="protein sequence ID" value="ONI02925.1"/>
    <property type="molecule type" value="Genomic_DNA"/>
</dbReference>
<protein>
    <recommendedName>
        <fullName evidence="7">TF-B3 domain-containing protein</fullName>
    </recommendedName>
</protein>
<evidence type="ECO:0000256" key="1">
    <source>
        <dbReference type="ARBA" id="ARBA00004123"/>
    </source>
</evidence>
<evidence type="ECO:0000313" key="8">
    <source>
        <dbReference type="EMBL" id="ONI02925.1"/>
    </source>
</evidence>
<accession>A0A251NWZ9</accession>
<dbReference type="Pfam" id="PF02362">
    <property type="entry name" value="B3"/>
    <property type="match status" value="2"/>
</dbReference>
<organism evidence="8 9">
    <name type="scientific">Prunus persica</name>
    <name type="common">Peach</name>
    <name type="synonym">Amygdalus persica</name>
    <dbReference type="NCBI Taxonomy" id="3760"/>
    <lineage>
        <taxon>Eukaryota</taxon>
        <taxon>Viridiplantae</taxon>
        <taxon>Streptophyta</taxon>
        <taxon>Embryophyta</taxon>
        <taxon>Tracheophyta</taxon>
        <taxon>Spermatophyta</taxon>
        <taxon>Magnoliopsida</taxon>
        <taxon>eudicotyledons</taxon>
        <taxon>Gunneridae</taxon>
        <taxon>Pentapetalae</taxon>
        <taxon>rosids</taxon>
        <taxon>fabids</taxon>
        <taxon>Rosales</taxon>
        <taxon>Rosaceae</taxon>
        <taxon>Amygdaloideae</taxon>
        <taxon>Amygdaleae</taxon>
        <taxon>Prunus</taxon>
    </lineage>
</organism>
<comment type="subcellular location">
    <subcellularLocation>
        <location evidence="1">Nucleus</location>
    </subcellularLocation>
</comment>
<evidence type="ECO:0000256" key="3">
    <source>
        <dbReference type="ARBA" id="ARBA00023125"/>
    </source>
</evidence>
<feature type="region of interest" description="Disordered" evidence="6">
    <location>
        <begin position="146"/>
        <end position="180"/>
    </location>
</feature>
<feature type="domain" description="TF-B3" evidence="7">
    <location>
        <begin position="22"/>
        <end position="115"/>
    </location>
</feature>
<sequence>MSASRRQKIDHEWPAFSATTPLFLKMILDDTSRDTKLRIPKSFVKKYEKHLSNPVHLKLPSGSEWEVEVTTCDGEVWLDRGWPEFSKFYSLEQGGSLVFKYDVNSKFQVCILDAKTNEDDENNSVEILEDYDDENDNSAEIFGDYQPCPKTRQKSGPLSCPLPRKKTRLSTHSSPEISSSSSKRVHVPLSFSKHFIKLEKQTAKLLVRKKSCCVSLIAHSVNTFPFSVGWAAFARENCLRARDVCIFELVDKNDISLKVHMFRC</sequence>
<dbReference type="InterPro" id="IPR015300">
    <property type="entry name" value="DNA-bd_pseudobarrel_sf"/>
</dbReference>
<evidence type="ECO:0000256" key="6">
    <source>
        <dbReference type="SAM" id="MobiDB-lite"/>
    </source>
</evidence>
<evidence type="ECO:0000259" key="7">
    <source>
        <dbReference type="PROSITE" id="PS50863"/>
    </source>
</evidence>
<dbReference type="Gene3D" id="2.40.330.10">
    <property type="entry name" value="DNA-binding pseudobarrel domain"/>
    <property type="match status" value="2"/>
</dbReference>
<feature type="compositionally biased region" description="Low complexity" evidence="6">
    <location>
        <begin position="170"/>
        <end position="180"/>
    </location>
</feature>
<keyword evidence="2" id="KW-0805">Transcription regulation</keyword>
<dbReference type="Gramene" id="ONI02925">
    <property type="protein sequence ID" value="ONI02925"/>
    <property type="gene ID" value="PRUPE_6G229600"/>
</dbReference>
<dbReference type="SUPFAM" id="SSF101936">
    <property type="entry name" value="DNA-binding pseudobarrel domain"/>
    <property type="match status" value="2"/>
</dbReference>
<dbReference type="PROSITE" id="PS50863">
    <property type="entry name" value="B3"/>
    <property type="match status" value="1"/>
</dbReference>
<evidence type="ECO:0000256" key="5">
    <source>
        <dbReference type="ARBA" id="ARBA00023242"/>
    </source>
</evidence>
<reference evidence="8 9" key="1">
    <citation type="journal article" date="2013" name="Nat. Genet.">
        <title>The high-quality draft genome of peach (Prunus persica) identifies unique patterns of genetic diversity, domestication and genome evolution.</title>
        <authorList>
            <consortium name="International Peach Genome Initiative"/>
            <person name="Verde I."/>
            <person name="Abbott A.G."/>
            <person name="Scalabrin S."/>
            <person name="Jung S."/>
            <person name="Shu S."/>
            <person name="Marroni F."/>
            <person name="Zhebentyayeva T."/>
            <person name="Dettori M.T."/>
            <person name="Grimwood J."/>
            <person name="Cattonaro F."/>
            <person name="Zuccolo A."/>
            <person name="Rossini L."/>
            <person name="Jenkins J."/>
            <person name="Vendramin E."/>
            <person name="Meisel L.A."/>
            <person name="Decroocq V."/>
            <person name="Sosinski B."/>
            <person name="Prochnik S."/>
            <person name="Mitros T."/>
            <person name="Policriti A."/>
            <person name="Cipriani G."/>
            <person name="Dondini L."/>
            <person name="Ficklin S."/>
            <person name="Goodstein D.M."/>
            <person name="Xuan P."/>
            <person name="Del Fabbro C."/>
            <person name="Aramini V."/>
            <person name="Copetti D."/>
            <person name="Gonzalez S."/>
            <person name="Horner D.S."/>
            <person name="Falchi R."/>
            <person name="Lucas S."/>
            <person name="Mica E."/>
            <person name="Maldonado J."/>
            <person name="Lazzari B."/>
            <person name="Bielenberg D."/>
            <person name="Pirona R."/>
            <person name="Miculan M."/>
            <person name="Barakat A."/>
            <person name="Testolin R."/>
            <person name="Stella A."/>
            <person name="Tartarini S."/>
            <person name="Tonutti P."/>
            <person name="Arus P."/>
            <person name="Orellana A."/>
            <person name="Wells C."/>
            <person name="Main D."/>
            <person name="Vizzotto G."/>
            <person name="Silva H."/>
            <person name="Salamini F."/>
            <person name="Schmutz J."/>
            <person name="Morgante M."/>
            <person name="Rokhsar D.S."/>
        </authorList>
    </citation>
    <scope>NUCLEOTIDE SEQUENCE [LARGE SCALE GENOMIC DNA]</scope>
    <source>
        <strain evidence="9">cv. Nemared</strain>
    </source>
</reference>
<keyword evidence="9" id="KW-1185">Reference proteome</keyword>
<evidence type="ECO:0000313" key="9">
    <source>
        <dbReference type="Proteomes" id="UP000006882"/>
    </source>
</evidence>
<keyword evidence="4" id="KW-0804">Transcription</keyword>
<keyword evidence="3" id="KW-0238">DNA-binding</keyword>
<evidence type="ECO:0000256" key="4">
    <source>
        <dbReference type="ARBA" id="ARBA00023163"/>
    </source>
</evidence>
<evidence type="ECO:0000256" key="2">
    <source>
        <dbReference type="ARBA" id="ARBA00023015"/>
    </source>
</evidence>
<dbReference type="STRING" id="3760.A0A251NWZ9"/>
<dbReference type="GO" id="GO:0003677">
    <property type="term" value="F:DNA binding"/>
    <property type="evidence" value="ECO:0007669"/>
    <property type="project" value="UniProtKB-KW"/>
</dbReference>